<evidence type="ECO:0000313" key="2">
    <source>
        <dbReference type="EMBL" id="EDV48101.1"/>
    </source>
</evidence>
<dbReference type="GO" id="GO:0000124">
    <property type="term" value="C:SAGA complex"/>
    <property type="evidence" value="ECO:0007669"/>
    <property type="project" value="UniProtKB-UniRule"/>
</dbReference>
<accession>B3P2S9</accession>
<dbReference type="AlphaFoldDB" id="B3P2S9"/>
<dbReference type="PANTHER" id="PTHR12514">
    <property type="entry name" value="ENHANCER OF YELLOW 2 TRANSCRIPTION FACTOR"/>
    <property type="match status" value="1"/>
</dbReference>
<protein>
    <recommendedName>
        <fullName evidence="1">Enhancer of yellow 2 transcription factor</fullName>
    </recommendedName>
</protein>
<comment type="similarity">
    <text evidence="1">Belongs to the ENY2 family.</text>
</comment>
<dbReference type="Pfam" id="PF10163">
    <property type="entry name" value="EnY2"/>
    <property type="match status" value="1"/>
</dbReference>
<dbReference type="GO" id="GO:0006325">
    <property type="term" value="P:chromatin organization"/>
    <property type="evidence" value="ECO:0007669"/>
    <property type="project" value="UniProtKB-KW"/>
</dbReference>
<keyword evidence="1" id="KW-0509">mRNA transport</keyword>
<dbReference type="OMA" id="CGWRKDI"/>
<dbReference type="HAMAP" id="MF_03046">
    <property type="entry name" value="ENY2_Sus1"/>
    <property type="match status" value="1"/>
</dbReference>
<keyword evidence="1" id="KW-0963">Cytoplasm</keyword>
<dbReference type="eggNOG" id="KOG4479">
    <property type="taxonomic scope" value="Eukaryota"/>
</dbReference>
<reference evidence="2 3" key="1">
    <citation type="journal article" date="2007" name="Nature">
        <title>Evolution of genes and genomes on the Drosophila phylogeny.</title>
        <authorList>
            <consortium name="Drosophila 12 Genomes Consortium"/>
            <person name="Clark A.G."/>
            <person name="Eisen M.B."/>
            <person name="Smith D.R."/>
            <person name="Bergman C.M."/>
            <person name="Oliver B."/>
            <person name="Markow T.A."/>
            <person name="Kaufman T.C."/>
            <person name="Kellis M."/>
            <person name="Gelbart W."/>
            <person name="Iyer V.N."/>
            <person name="Pollard D.A."/>
            <person name="Sackton T.B."/>
            <person name="Larracuente A.M."/>
            <person name="Singh N.D."/>
            <person name="Abad J.P."/>
            <person name="Abt D.N."/>
            <person name="Adryan B."/>
            <person name="Aguade M."/>
            <person name="Akashi H."/>
            <person name="Anderson W.W."/>
            <person name="Aquadro C.F."/>
            <person name="Ardell D.H."/>
            <person name="Arguello R."/>
            <person name="Artieri C.G."/>
            <person name="Barbash D.A."/>
            <person name="Barker D."/>
            <person name="Barsanti P."/>
            <person name="Batterham P."/>
            <person name="Batzoglou S."/>
            <person name="Begun D."/>
            <person name="Bhutkar A."/>
            <person name="Blanco E."/>
            <person name="Bosak S.A."/>
            <person name="Bradley R.K."/>
            <person name="Brand A.D."/>
            <person name="Brent M.R."/>
            <person name="Brooks A.N."/>
            <person name="Brown R.H."/>
            <person name="Butlin R.K."/>
            <person name="Caggese C."/>
            <person name="Calvi B.R."/>
            <person name="Bernardo de Carvalho A."/>
            <person name="Caspi A."/>
            <person name="Castrezana S."/>
            <person name="Celniker S.E."/>
            <person name="Chang J.L."/>
            <person name="Chapple C."/>
            <person name="Chatterji S."/>
            <person name="Chinwalla A."/>
            <person name="Civetta A."/>
            <person name="Clifton S.W."/>
            <person name="Comeron J.M."/>
            <person name="Costello J.C."/>
            <person name="Coyne J.A."/>
            <person name="Daub J."/>
            <person name="David R.G."/>
            <person name="Delcher A.L."/>
            <person name="Delehaunty K."/>
            <person name="Do C.B."/>
            <person name="Ebling H."/>
            <person name="Edwards K."/>
            <person name="Eickbush T."/>
            <person name="Evans J.D."/>
            <person name="Filipski A."/>
            <person name="Findeiss S."/>
            <person name="Freyhult E."/>
            <person name="Fulton L."/>
            <person name="Fulton R."/>
            <person name="Garcia A.C."/>
            <person name="Gardiner A."/>
            <person name="Garfield D.A."/>
            <person name="Garvin B.E."/>
            <person name="Gibson G."/>
            <person name="Gilbert D."/>
            <person name="Gnerre S."/>
            <person name="Godfrey J."/>
            <person name="Good R."/>
            <person name="Gotea V."/>
            <person name="Gravely B."/>
            <person name="Greenberg A.J."/>
            <person name="Griffiths-Jones S."/>
            <person name="Gross S."/>
            <person name="Guigo R."/>
            <person name="Gustafson E.A."/>
            <person name="Haerty W."/>
            <person name="Hahn M.W."/>
            <person name="Halligan D.L."/>
            <person name="Halpern A.L."/>
            <person name="Halter G.M."/>
            <person name="Han M.V."/>
            <person name="Heger A."/>
            <person name="Hillier L."/>
            <person name="Hinrichs A.S."/>
            <person name="Holmes I."/>
            <person name="Hoskins R.A."/>
            <person name="Hubisz M.J."/>
            <person name="Hultmark D."/>
            <person name="Huntley M.A."/>
            <person name="Jaffe D.B."/>
            <person name="Jagadeeshan S."/>
            <person name="Jeck W.R."/>
            <person name="Johnson J."/>
            <person name="Jones C.D."/>
            <person name="Jordan W.C."/>
            <person name="Karpen G.H."/>
            <person name="Kataoka E."/>
            <person name="Keightley P.D."/>
            <person name="Kheradpour P."/>
            <person name="Kirkness E.F."/>
            <person name="Koerich L.B."/>
            <person name="Kristiansen K."/>
            <person name="Kudrna D."/>
            <person name="Kulathinal R.J."/>
            <person name="Kumar S."/>
            <person name="Kwok R."/>
            <person name="Lander E."/>
            <person name="Langley C.H."/>
            <person name="Lapoint R."/>
            <person name="Lazzaro B.P."/>
            <person name="Lee S.J."/>
            <person name="Levesque L."/>
            <person name="Li R."/>
            <person name="Lin C.F."/>
            <person name="Lin M.F."/>
            <person name="Lindblad-Toh K."/>
            <person name="Llopart A."/>
            <person name="Long M."/>
            <person name="Low L."/>
            <person name="Lozovsky E."/>
            <person name="Lu J."/>
            <person name="Luo M."/>
            <person name="Machado C.A."/>
            <person name="Makalowski W."/>
            <person name="Marzo M."/>
            <person name="Matsuda M."/>
            <person name="Matzkin L."/>
            <person name="McAllister B."/>
            <person name="McBride C.S."/>
            <person name="McKernan B."/>
            <person name="McKernan K."/>
            <person name="Mendez-Lago M."/>
            <person name="Minx P."/>
            <person name="Mollenhauer M.U."/>
            <person name="Montooth K."/>
            <person name="Mount S.M."/>
            <person name="Mu X."/>
            <person name="Myers E."/>
            <person name="Negre B."/>
            <person name="Newfeld S."/>
            <person name="Nielsen R."/>
            <person name="Noor M.A."/>
            <person name="O'Grady P."/>
            <person name="Pachter L."/>
            <person name="Papaceit M."/>
            <person name="Parisi M.J."/>
            <person name="Parisi M."/>
            <person name="Parts L."/>
            <person name="Pedersen J.S."/>
            <person name="Pesole G."/>
            <person name="Phillippy A.M."/>
            <person name="Ponting C.P."/>
            <person name="Pop M."/>
            <person name="Porcelli D."/>
            <person name="Powell J.R."/>
            <person name="Prohaska S."/>
            <person name="Pruitt K."/>
            <person name="Puig M."/>
            <person name="Quesneville H."/>
            <person name="Ram K.R."/>
            <person name="Rand D."/>
            <person name="Rasmussen M.D."/>
            <person name="Reed L.K."/>
            <person name="Reenan R."/>
            <person name="Reily A."/>
            <person name="Remington K.A."/>
            <person name="Rieger T.T."/>
            <person name="Ritchie M.G."/>
            <person name="Robin C."/>
            <person name="Rogers Y.H."/>
            <person name="Rohde C."/>
            <person name="Rozas J."/>
            <person name="Rubenfield M.J."/>
            <person name="Ruiz A."/>
            <person name="Russo S."/>
            <person name="Salzberg S.L."/>
            <person name="Sanchez-Gracia A."/>
            <person name="Saranga D.J."/>
            <person name="Sato H."/>
            <person name="Schaeffer S.W."/>
            <person name="Schatz M.C."/>
            <person name="Schlenke T."/>
            <person name="Schwartz R."/>
            <person name="Segarra C."/>
            <person name="Singh R.S."/>
            <person name="Sirot L."/>
            <person name="Sirota M."/>
            <person name="Sisneros N.B."/>
            <person name="Smith C.D."/>
            <person name="Smith T.F."/>
            <person name="Spieth J."/>
            <person name="Stage D.E."/>
            <person name="Stark A."/>
            <person name="Stephan W."/>
            <person name="Strausberg R.L."/>
            <person name="Strempel S."/>
            <person name="Sturgill D."/>
            <person name="Sutton G."/>
            <person name="Sutton G.G."/>
            <person name="Tao W."/>
            <person name="Teichmann S."/>
            <person name="Tobari Y.N."/>
            <person name="Tomimura Y."/>
            <person name="Tsolas J.M."/>
            <person name="Valente V.L."/>
            <person name="Venter E."/>
            <person name="Venter J.C."/>
            <person name="Vicario S."/>
            <person name="Vieira F.G."/>
            <person name="Vilella A.J."/>
            <person name="Villasante A."/>
            <person name="Walenz B."/>
            <person name="Wang J."/>
            <person name="Wasserman M."/>
            <person name="Watts T."/>
            <person name="Wilson D."/>
            <person name="Wilson R.K."/>
            <person name="Wing R.A."/>
            <person name="Wolfner M.F."/>
            <person name="Wong A."/>
            <person name="Wong G.K."/>
            <person name="Wu C.I."/>
            <person name="Wu G."/>
            <person name="Yamamoto D."/>
            <person name="Yang H.P."/>
            <person name="Yang S.P."/>
            <person name="Yorke J.A."/>
            <person name="Yoshida K."/>
            <person name="Zdobnov E."/>
            <person name="Zhang P."/>
            <person name="Zhang Y."/>
            <person name="Zimin A.V."/>
            <person name="Baldwin J."/>
            <person name="Abdouelleil A."/>
            <person name="Abdulkadir J."/>
            <person name="Abebe A."/>
            <person name="Abera B."/>
            <person name="Abreu J."/>
            <person name="Acer S.C."/>
            <person name="Aftuck L."/>
            <person name="Alexander A."/>
            <person name="An P."/>
            <person name="Anderson E."/>
            <person name="Anderson S."/>
            <person name="Arachi H."/>
            <person name="Azer M."/>
            <person name="Bachantsang P."/>
            <person name="Barry A."/>
            <person name="Bayul T."/>
            <person name="Berlin A."/>
            <person name="Bessette D."/>
            <person name="Bloom T."/>
            <person name="Blye J."/>
            <person name="Boguslavskiy L."/>
            <person name="Bonnet C."/>
            <person name="Boukhgalter B."/>
            <person name="Bourzgui I."/>
            <person name="Brown A."/>
            <person name="Cahill P."/>
            <person name="Channer S."/>
            <person name="Cheshatsang Y."/>
            <person name="Chuda L."/>
            <person name="Citroen M."/>
            <person name="Collymore A."/>
            <person name="Cooke P."/>
            <person name="Costello M."/>
            <person name="D'Aco K."/>
            <person name="Daza R."/>
            <person name="De Haan G."/>
            <person name="DeGray S."/>
            <person name="DeMaso C."/>
            <person name="Dhargay N."/>
            <person name="Dooley K."/>
            <person name="Dooley E."/>
            <person name="Doricent M."/>
            <person name="Dorje P."/>
            <person name="Dorjee K."/>
            <person name="Dupes A."/>
            <person name="Elong R."/>
            <person name="Falk J."/>
            <person name="Farina A."/>
            <person name="Faro S."/>
            <person name="Ferguson D."/>
            <person name="Fisher S."/>
            <person name="Foley C.D."/>
            <person name="Franke A."/>
            <person name="Friedrich D."/>
            <person name="Gadbois L."/>
            <person name="Gearin G."/>
            <person name="Gearin C.R."/>
            <person name="Giannoukos G."/>
            <person name="Goode T."/>
            <person name="Graham J."/>
            <person name="Grandbois E."/>
            <person name="Grewal S."/>
            <person name="Gyaltsen K."/>
            <person name="Hafez N."/>
            <person name="Hagos B."/>
            <person name="Hall J."/>
            <person name="Henson C."/>
            <person name="Hollinger A."/>
            <person name="Honan T."/>
            <person name="Huard M.D."/>
            <person name="Hughes L."/>
            <person name="Hurhula B."/>
            <person name="Husby M.E."/>
            <person name="Kamat A."/>
            <person name="Kanga B."/>
            <person name="Kashin S."/>
            <person name="Khazanovich D."/>
            <person name="Kisner P."/>
            <person name="Lance K."/>
            <person name="Lara M."/>
            <person name="Lee W."/>
            <person name="Lennon N."/>
            <person name="Letendre F."/>
            <person name="LeVine R."/>
            <person name="Lipovsky A."/>
            <person name="Liu X."/>
            <person name="Liu J."/>
            <person name="Liu S."/>
            <person name="Lokyitsang T."/>
            <person name="Lokyitsang Y."/>
            <person name="Lubonja R."/>
            <person name="Lui A."/>
            <person name="MacDonald P."/>
            <person name="Magnisalis V."/>
            <person name="Maru K."/>
            <person name="Matthews C."/>
            <person name="McCusker W."/>
            <person name="McDonough S."/>
            <person name="Mehta T."/>
            <person name="Meldrim J."/>
            <person name="Meneus L."/>
            <person name="Mihai O."/>
            <person name="Mihalev A."/>
            <person name="Mihova T."/>
            <person name="Mittelman R."/>
            <person name="Mlenga V."/>
            <person name="Montmayeur A."/>
            <person name="Mulrain L."/>
            <person name="Navidi A."/>
            <person name="Naylor J."/>
            <person name="Negash T."/>
            <person name="Nguyen T."/>
            <person name="Nguyen N."/>
            <person name="Nicol R."/>
            <person name="Norbu C."/>
            <person name="Norbu N."/>
            <person name="Novod N."/>
            <person name="O'Neill B."/>
            <person name="Osman S."/>
            <person name="Markiewicz E."/>
            <person name="Oyono O.L."/>
            <person name="Patti C."/>
            <person name="Phunkhang P."/>
            <person name="Pierre F."/>
            <person name="Priest M."/>
            <person name="Raghuraman S."/>
            <person name="Rege F."/>
            <person name="Reyes R."/>
            <person name="Rise C."/>
            <person name="Rogov P."/>
            <person name="Ross K."/>
            <person name="Ryan E."/>
            <person name="Settipalli S."/>
            <person name="Shea T."/>
            <person name="Sherpa N."/>
            <person name="Shi L."/>
            <person name="Shih D."/>
            <person name="Sparrow T."/>
            <person name="Spaulding J."/>
            <person name="Stalker J."/>
            <person name="Stange-Thomann N."/>
            <person name="Stavropoulos S."/>
            <person name="Stone C."/>
            <person name="Strader C."/>
            <person name="Tesfaye S."/>
            <person name="Thomson T."/>
            <person name="Thoulutsang Y."/>
            <person name="Thoulutsang D."/>
            <person name="Topham K."/>
            <person name="Topping I."/>
            <person name="Tsamla T."/>
            <person name="Vassiliev H."/>
            <person name="Vo A."/>
            <person name="Wangchuk T."/>
            <person name="Wangdi T."/>
            <person name="Weiand M."/>
            <person name="Wilkinson J."/>
            <person name="Wilson A."/>
            <person name="Yadav S."/>
            <person name="Young G."/>
            <person name="Yu Q."/>
            <person name="Zembek L."/>
            <person name="Zhong D."/>
            <person name="Zimmer A."/>
            <person name="Zwirko Z."/>
            <person name="Jaffe D.B."/>
            <person name="Alvarez P."/>
            <person name="Brockman W."/>
            <person name="Butler J."/>
            <person name="Chin C."/>
            <person name="Gnerre S."/>
            <person name="Grabherr M."/>
            <person name="Kleber M."/>
            <person name="Mauceli E."/>
            <person name="MacCallum I."/>
        </authorList>
    </citation>
    <scope>NUCLEOTIDE SEQUENCE [LARGE SCALE GENOMIC DNA]</scope>
    <source>
        <strain evidence="2 3">TSC#14021-0224.01</strain>
    </source>
</reference>
<dbReference type="KEGG" id="der:6553056"/>
<keyword evidence="1" id="KW-0539">Nucleus</keyword>
<dbReference type="GO" id="GO:0070390">
    <property type="term" value="C:transcription export complex 2"/>
    <property type="evidence" value="ECO:0007669"/>
    <property type="project" value="UniProtKB-UniRule"/>
</dbReference>
<comment type="function">
    <text evidence="1">Involved in mRNA export coupled transcription activation by association with both the AMEX and the SAGA complexes. The SAGA complex is a multiprotein complex that activates transcription by remodeling chromatin and mediating histone acetylation and deubiquitination. Within the SAGA complex, participates to a subcomplex that specifically deubiquitinates histone H2B. The SAGA complex is recruited to specific gene promoters by activators, where it is required for transcription. Required for nuclear receptor-mediated transactivation. Involved in transcription elongation by recruiting the THO complex onto nascent mRNA. The AMEX complex functions in docking export-competent ribonucleoprotein particles (mRNPs) to the nuclear entrance of the nuclear pore complex (nuclear basket). AMEX participates in mRNA export and accurate chromatin positioning in the nucleus by tethering genes to the nuclear periphery.</text>
</comment>
<dbReference type="HOGENOM" id="CLU_134052_1_3_1"/>
<dbReference type="EMBL" id="CH954181">
    <property type="protein sequence ID" value="EDV48101.1"/>
    <property type="molecule type" value="Genomic_DNA"/>
</dbReference>
<organism evidence="2 3">
    <name type="scientific">Drosophila erecta</name>
    <name type="common">Fruit fly</name>
    <dbReference type="NCBI Taxonomy" id="7220"/>
    <lineage>
        <taxon>Eukaryota</taxon>
        <taxon>Metazoa</taxon>
        <taxon>Ecdysozoa</taxon>
        <taxon>Arthropoda</taxon>
        <taxon>Hexapoda</taxon>
        <taxon>Insecta</taxon>
        <taxon>Pterygota</taxon>
        <taxon>Neoptera</taxon>
        <taxon>Endopterygota</taxon>
        <taxon>Diptera</taxon>
        <taxon>Brachycera</taxon>
        <taxon>Muscomorpha</taxon>
        <taxon>Ephydroidea</taxon>
        <taxon>Drosophilidae</taxon>
        <taxon>Drosophila</taxon>
        <taxon>Sophophora</taxon>
    </lineage>
</organism>
<sequence length="101" mass="11382">MPNSKETGTDPDPVDDLKLSGRDSVALKDLLQKRLLECGWRKDIEEMIRHTIEERGVANLTRDQLAAEIVPHARALVPDVIKKEMLMRVRAALESSLPPEN</sequence>
<dbReference type="GO" id="GO:0015031">
    <property type="term" value="P:protein transport"/>
    <property type="evidence" value="ECO:0007669"/>
    <property type="project" value="UniProtKB-KW"/>
</dbReference>
<reference evidence="2 3" key="2">
    <citation type="journal article" date="2008" name="Bioinformatics">
        <title>Assembly reconciliation.</title>
        <authorList>
            <person name="Zimin A.V."/>
            <person name="Smith D.R."/>
            <person name="Sutton G."/>
            <person name="Yorke J.A."/>
        </authorList>
    </citation>
    <scope>NUCLEOTIDE SEQUENCE [LARGE SCALE GENOMIC DNA]</scope>
    <source>
        <strain evidence="2 3">TSC#14021-0224.01</strain>
    </source>
</reference>
<keyword evidence="1" id="KW-0813">Transport</keyword>
<evidence type="ECO:0000256" key="1">
    <source>
        <dbReference type="HAMAP-Rule" id="MF_03046"/>
    </source>
</evidence>
<dbReference type="PhylomeDB" id="B3P2S9"/>
<name>B3P2S9_DROER</name>
<comment type="subunit">
    <text evidence="1">Component of the nuclear pore complex (NPC)-associated AMEX complex (anchoring and mRNA export complex), composed of at least e(y)2 and xmas-2. Component of the SAGA transcription coactivator-HAT complexes, at least composed of Ada2b, e(y)2, Pcaf/Gcn5, Taf10 and Nipped-A/Trrap. Within the SAGA complex, e(y)2, Sgf11, and not/nonstop form an additional subcomplex of SAGA called the DUB module (deubiquitination module). Component of the THO complex, composed of at least e(y)2, HPR1, THO2, THOC5, THOC6 and THOC7. Interacts with e(y)1. Interacts with su(Hw) (via zinc fingers). Interacts with xmas-2; required for localization to the nuclear periphery. Interacts with the nuclear pore complex (NPC).</text>
</comment>
<dbReference type="InterPro" id="IPR018783">
    <property type="entry name" value="TF_ENY2"/>
</dbReference>
<dbReference type="OrthoDB" id="6221744at2759"/>
<keyword evidence="1" id="KW-0156">Chromatin regulator</keyword>
<dbReference type="GO" id="GO:0003713">
    <property type="term" value="F:transcription coactivator activity"/>
    <property type="evidence" value="ECO:0007669"/>
    <property type="project" value="UniProtKB-UniRule"/>
</dbReference>
<dbReference type="Gene3D" id="1.10.246.140">
    <property type="match status" value="1"/>
</dbReference>
<keyword evidence="1" id="KW-0811">Translocation</keyword>
<dbReference type="GO" id="GO:0005737">
    <property type="term" value="C:cytoplasm"/>
    <property type="evidence" value="ECO:0007669"/>
    <property type="project" value="UniProtKB-SubCell"/>
</dbReference>
<keyword evidence="1" id="KW-0653">Protein transport</keyword>
<dbReference type="GO" id="GO:0043035">
    <property type="term" value="F:chromatin insulator sequence binding"/>
    <property type="evidence" value="ECO:0007669"/>
    <property type="project" value="UniProtKB-UniRule"/>
</dbReference>
<dbReference type="GO" id="GO:0006368">
    <property type="term" value="P:transcription elongation by RNA polymerase II"/>
    <property type="evidence" value="ECO:0007669"/>
    <property type="project" value="UniProtKB-UniRule"/>
</dbReference>
<dbReference type="InterPro" id="IPR038212">
    <property type="entry name" value="TF_EnY2_sf"/>
</dbReference>
<proteinExistence type="inferred from homology"/>
<dbReference type="Proteomes" id="UP000008711">
    <property type="component" value="Unassembled WGS sequence"/>
</dbReference>
<gene>
    <name evidence="1" type="primary">e(y)2</name>
    <name evidence="2" type="synonym">Dere\GG13819</name>
    <name evidence="2" type="ORF">Dere_GG13819</name>
</gene>
<keyword evidence="3" id="KW-1185">Reference proteome</keyword>
<evidence type="ECO:0000313" key="3">
    <source>
        <dbReference type="Proteomes" id="UP000008711"/>
    </source>
</evidence>
<keyword evidence="1" id="KW-0804">Transcription</keyword>
<dbReference type="GO" id="GO:0071819">
    <property type="term" value="C:DUBm complex"/>
    <property type="evidence" value="ECO:0007669"/>
    <property type="project" value="UniProtKB-UniRule"/>
</dbReference>
<keyword evidence="1" id="KW-0010">Activator</keyword>
<dbReference type="GO" id="GO:0005643">
    <property type="term" value="C:nuclear pore"/>
    <property type="evidence" value="ECO:0007669"/>
    <property type="project" value="UniProtKB-UniRule"/>
</dbReference>
<dbReference type="GO" id="GO:0005654">
    <property type="term" value="C:nucleoplasm"/>
    <property type="evidence" value="ECO:0007669"/>
    <property type="project" value="UniProtKB-SubCell"/>
</dbReference>
<keyword evidence="1" id="KW-0805">Transcription regulation</keyword>
<dbReference type="GO" id="GO:0006406">
    <property type="term" value="P:mRNA export from nucleus"/>
    <property type="evidence" value="ECO:0007669"/>
    <property type="project" value="UniProtKB-UniRule"/>
</dbReference>
<comment type="subcellular location">
    <subcellularLocation>
        <location evidence="1">Nucleus</location>
        <location evidence="1">Nucleoplasm</location>
    </subcellularLocation>
    <subcellularLocation>
        <location evidence="1">Cytoplasm</location>
    </subcellularLocation>
</comment>